<reference evidence="3" key="1">
    <citation type="submission" date="2022-05" db="EMBL/GenBank/DDBJ databases">
        <title>Comparative genomics of Staphylococcus equorum isolates.</title>
        <authorList>
            <person name="Luelf R.H."/>
        </authorList>
    </citation>
    <scope>NUCLEOTIDE SEQUENCE</scope>
    <source>
        <strain evidence="3">TMW 2.2497</strain>
    </source>
</reference>
<name>A0A9X4QYS0_9STAP</name>
<gene>
    <name evidence="3" type="ORF">M4L89_01190</name>
</gene>
<evidence type="ECO:0000259" key="2">
    <source>
        <dbReference type="Pfam" id="PF22768"/>
    </source>
</evidence>
<protein>
    <submittedName>
        <fullName evidence="3">Phage tail family protein</fullName>
    </submittedName>
</protein>
<evidence type="ECO:0000313" key="4">
    <source>
        <dbReference type="Proteomes" id="UP001152422"/>
    </source>
</evidence>
<evidence type="ECO:0000259" key="1">
    <source>
        <dbReference type="Pfam" id="PF05709"/>
    </source>
</evidence>
<dbReference type="InterPro" id="IPR054738">
    <property type="entry name" value="Siphovirus-type_tail_C"/>
</dbReference>
<keyword evidence="4" id="KW-1185">Reference proteome</keyword>
<dbReference type="Gene3D" id="2.40.30.200">
    <property type="match status" value="1"/>
</dbReference>
<dbReference type="InterPro" id="IPR008841">
    <property type="entry name" value="Siphovirus-type_tail_N"/>
</dbReference>
<dbReference type="Proteomes" id="UP001152422">
    <property type="component" value="Unassembled WGS sequence"/>
</dbReference>
<dbReference type="NCBIfam" id="TIGR01633">
    <property type="entry name" value="phi3626_gp14_N"/>
    <property type="match status" value="1"/>
</dbReference>
<feature type="domain" description="Siphovirus-type tail component C-terminal" evidence="2">
    <location>
        <begin position="432"/>
        <end position="492"/>
    </location>
</feature>
<dbReference type="Gene3D" id="2.60.120.860">
    <property type="match status" value="1"/>
</dbReference>
<dbReference type="AlphaFoldDB" id="A0A9X4QYS0"/>
<evidence type="ECO:0000313" key="3">
    <source>
        <dbReference type="EMBL" id="MDG0844857.1"/>
    </source>
</evidence>
<accession>A0A9X4QYS0</accession>
<dbReference type="EMBL" id="JAMBQA010000001">
    <property type="protein sequence ID" value="MDG0844857.1"/>
    <property type="molecule type" value="Genomic_DNA"/>
</dbReference>
<comment type="caution">
    <text evidence="3">The sequence shown here is derived from an EMBL/GenBank/DDBJ whole genome shotgun (WGS) entry which is preliminary data.</text>
</comment>
<organism evidence="3 4">
    <name type="scientific">Staphylococcus equorum</name>
    <dbReference type="NCBI Taxonomy" id="246432"/>
    <lineage>
        <taxon>Bacteria</taxon>
        <taxon>Bacillati</taxon>
        <taxon>Bacillota</taxon>
        <taxon>Bacilli</taxon>
        <taxon>Bacillales</taxon>
        <taxon>Staphylococcaceae</taxon>
        <taxon>Staphylococcus</taxon>
    </lineage>
</organism>
<proteinExistence type="predicted"/>
<dbReference type="Pfam" id="PF05709">
    <property type="entry name" value="Sipho_tail"/>
    <property type="match status" value="1"/>
</dbReference>
<dbReference type="Pfam" id="PF22768">
    <property type="entry name" value="SPP1_Dit"/>
    <property type="match status" value="1"/>
</dbReference>
<dbReference type="RefSeq" id="WP_277582759.1">
    <property type="nucleotide sequence ID" value="NZ_JAMBPY010000001.1"/>
</dbReference>
<sequence>MSNFSFNGIEKDYCYYTDYKTSWGQDREINTTDVQGRSGTVLTSVRDKVRKIEVNLLIDSLEVGESLEHVAEDLADWLTTDEPKPIQFAREPDRIYYGILEGAIDKDYFVNFGKATVNFLCIDPYKYAREKTKQTAISDQASLYNEGTKDTPIVIQARALEPSSHFMIAKGYNGDSDEFFMIGDDDVTKDIENYYPPIYHTEFHSFTGWNKMVDGNIPDRFLGGEVGGNFVIANADESFKATDFPDGSGWVGSGTKRSLPRTAQDFQITYKVLVEQGGLGAGRTAQHIYDTDNRLIASIGYENVYHNRKSGHIVVTLFNQNGDHRKIYDHQNAPFTRKFDRMVVYMRLRRKGTNFQVKTWKYDHMDDPLRTRPVDVHIEEFTDGGEFYQRPIGAISIYSTKYSGYDWMEMNGLGSFNTELLPKKDGTRDMIIQKGDDVKIDTQNNTVVINEEPVLNEKTFASDFFNIESGLNEMIIMPENTFDTTFYWRDRYL</sequence>
<dbReference type="InterPro" id="IPR006520">
    <property type="entry name" value="Dit_BPSPP_N"/>
</dbReference>
<feature type="domain" description="Siphovirus-type tail component RIFT-related" evidence="1">
    <location>
        <begin position="26"/>
        <end position="121"/>
    </location>
</feature>